<keyword evidence="3" id="KW-1185">Reference proteome</keyword>
<dbReference type="Proteomes" id="UP000826146">
    <property type="component" value="Chromosome"/>
</dbReference>
<protein>
    <recommendedName>
        <fullName evidence="4">Outer membrane protein</fullName>
    </recommendedName>
</protein>
<dbReference type="EMBL" id="AP024819">
    <property type="protein sequence ID" value="BCZ18724.1"/>
    <property type="molecule type" value="Genomic_DNA"/>
</dbReference>
<feature type="chain" id="PRO_5047003481" description="Outer membrane protein" evidence="1">
    <location>
        <begin position="35"/>
        <end position="271"/>
    </location>
</feature>
<accession>A0ABM7SEC7</accession>
<evidence type="ECO:0000313" key="3">
    <source>
        <dbReference type="Proteomes" id="UP000826146"/>
    </source>
</evidence>
<dbReference type="PRINTS" id="PR01776">
    <property type="entry name" value="HPOMPFAMILY"/>
</dbReference>
<name>A0ABM7SEC7_9HELI</name>
<evidence type="ECO:0008006" key="4">
    <source>
        <dbReference type="Google" id="ProtNLM"/>
    </source>
</evidence>
<feature type="signal peptide" evidence="1">
    <location>
        <begin position="1"/>
        <end position="34"/>
    </location>
</feature>
<evidence type="ECO:0000256" key="1">
    <source>
        <dbReference type="SAM" id="SignalP"/>
    </source>
</evidence>
<dbReference type="InterPro" id="IPR002718">
    <property type="entry name" value="OMP_Helicobacter"/>
</dbReference>
<keyword evidence="1" id="KW-0732">Signal</keyword>
<reference evidence="2 3" key="1">
    <citation type="submission" date="2021-07" db="EMBL/GenBank/DDBJ databases">
        <title>Novel Helicobacter sp. Isolated from a cat.</title>
        <authorList>
            <person name="Rimbara E."/>
            <person name="Suzuki M."/>
        </authorList>
    </citation>
    <scope>NUCLEOTIDE SEQUENCE [LARGE SCALE GENOMIC DNA]</scope>
    <source>
        <strain evidence="3">NHP19-012</strain>
    </source>
</reference>
<sequence>MIKTANSKQQTASKSKFLALFGSLALCSFAPLSAEKNGFYTSIGFQYSMVKTTNNSTGYGYIYQNPDLVPSPSVSYTNGQSNMYGLGLNFGYKAFFGRSKRNGLRFFAYYDYGYSNPNFDGPRYNLNAYGAGMDYLFNFVNKEDTQVGFFIGFALAGNSWNNSGASNIKTTAKDINDFVAIEAMYGMAGMTGISAKASTNFSYFQLPIQWGIRANISKHQGFEFGMKIPLVRNYYFKSVVKDTTPGMKSVDINGITFQRSVVFYANYVINF</sequence>
<organism evidence="2 3">
    <name type="scientific">Helicobacter gastrofelis</name>
    <dbReference type="NCBI Taxonomy" id="2849642"/>
    <lineage>
        <taxon>Bacteria</taxon>
        <taxon>Pseudomonadati</taxon>
        <taxon>Campylobacterota</taxon>
        <taxon>Epsilonproteobacteria</taxon>
        <taxon>Campylobacterales</taxon>
        <taxon>Helicobacteraceae</taxon>
        <taxon>Helicobacter</taxon>
    </lineage>
</organism>
<proteinExistence type="predicted"/>
<gene>
    <name evidence="2" type="ORF">NHP190012_03660</name>
</gene>
<dbReference type="Pfam" id="PF01856">
    <property type="entry name" value="HP_OMP"/>
    <property type="match status" value="1"/>
</dbReference>
<dbReference type="RefSeq" id="WP_221272206.1">
    <property type="nucleotide sequence ID" value="NZ_AP024819.1"/>
</dbReference>
<evidence type="ECO:0000313" key="2">
    <source>
        <dbReference type="EMBL" id="BCZ18724.1"/>
    </source>
</evidence>